<sequence>MVWTGNFVGQLEEIKIILDVFEDVAYEMENNLIPEHTFENVHKYSQGIG</sequence>
<evidence type="ECO:0000313" key="1">
    <source>
        <dbReference type="EMBL" id="XCN71534.1"/>
    </source>
</evidence>
<dbReference type="KEGG" id="eaj:Q3M24_14565"/>
<dbReference type="AlphaFoldDB" id="A0AAU8LQS1"/>
<accession>A0AAU8LQS1</accession>
<gene>
    <name evidence="1" type="ORF">Q3M24_14565</name>
</gene>
<organism evidence="1">
    <name type="scientific">Candidatus Electrothrix aestuarii</name>
    <dbReference type="NCBI Taxonomy" id="3062594"/>
    <lineage>
        <taxon>Bacteria</taxon>
        <taxon>Pseudomonadati</taxon>
        <taxon>Thermodesulfobacteriota</taxon>
        <taxon>Desulfobulbia</taxon>
        <taxon>Desulfobulbales</taxon>
        <taxon>Desulfobulbaceae</taxon>
        <taxon>Candidatus Electrothrix</taxon>
    </lineage>
</organism>
<reference evidence="1" key="1">
    <citation type="journal article" date="2024" name="Syst. Appl. Microbiol.">
        <title>First single-strain enrichments of Electrothrix cable bacteria, description of E. aestuarii sp. nov. and E. rattekaaiensis sp. nov., and proposal of a cable bacteria taxonomy following the rules of the SeqCode.</title>
        <authorList>
            <person name="Plum-Jensen L.E."/>
            <person name="Schramm A."/>
            <person name="Marshall I.P.G."/>
        </authorList>
    </citation>
    <scope>NUCLEOTIDE SEQUENCE</scope>
    <source>
        <strain evidence="1">Rat1</strain>
    </source>
</reference>
<name>A0AAU8LQS1_9BACT</name>
<dbReference type="EMBL" id="CP159373">
    <property type="protein sequence ID" value="XCN71534.1"/>
    <property type="molecule type" value="Genomic_DNA"/>
</dbReference>
<proteinExistence type="predicted"/>
<protein>
    <submittedName>
        <fullName evidence="1">Uncharacterized protein</fullName>
    </submittedName>
</protein>
<reference evidence="1" key="2">
    <citation type="submission" date="2024-06" db="EMBL/GenBank/DDBJ databases">
        <authorList>
            <person name="Plum-Jensen L.E."/>
            <person name="Schramm A."/>
            <person name="Marshall I.P.G."/>
        </authorList>
    </citation>
    <scope>NUCLEOTIDE SEQUENCE</scope>
    <source>
        <strain evidence="1">Rat1</strain>
    </source>
</reference>